<evidence type="ECO:0000313" key="1">
    <source>
        <dbReference type="EMBL" id="KAK2162557.1"/>
    </source>
</evidence>
<gene>
    <name evidence="1" type="ORF">LSH36_96g01022</name>
</gene>
<dbReference type="AlphaFoldDB" id="A0AAD9K0Q5"/>
<reference evidence="1" key="1">
    <citation type="journal article" date="2023" name="Mol. Biol. Evol.">
        <title>Third-Generation Sequencing Reveals the Adaptive Role of the Epigenome in Three Deep-Sea Polychaetes.</title>
        <authorList>
            <person name="Perez M."/>
            <person name="Aroh O."/>
            <person name="Sun Y."/>
            <person name="Lan Y."/>
            <person name="Juniper S.K."/>
            <person name="Young C.R."/>
            <person name="Angers B."/>
            <person name="Qian P.Y."/>
        </authorList>
    </citation>
    <scope>NUCLEOTIDE SEQUENCE</scope>
    <source>
        <strain evidence="1">P08H-3</strain>
    </source>
</reference>
<name>A0AAD9K0Q5_9ANNE</name>
<organism evidence="1 2">
    <name type="scientific">Paralvinella palmiformis</name>
    <dbReference type="NCBI Taxonomy" id="53620"/>
    <lineage>
        <taxon>Eukaryota</taxon>
        <taxon>Metazoa</taxon>
        <taxon>Spiralia</taxon>
        <taxon>Lophotrochozoa</taxon>
        <taxon>Annelida</taxon>
        <taxon>Polychaeta</taxon>
        <taxon>Sedentaria</taxon>
        <taxon>Canalipalpata</taxon>
        <taxon>Terebellida</taxon>
        <taxon>Terebelliformia</taxon>
        <taxon>Alvinellidae</taxon>
        <taxon>Paralvinella</taxon>
    </lineage>
</organism>
<sequence>MFTILLHKEREVSVVPGLHSMTVAPPTLPPIPCRPYPGLTSPLHQPTSLPIASLTQHNLFLHERAFLNHHPLHNRLPYHTSRFFNHGVEFIGAKVEEFKKPLPPSVSKLRHVPKAVSEGGLRQSLPNAKIMDNAMLSYSESESLHDGAFDMSANLNMSDSLLSSNASITTPSSSFDLFDGNSQIADYSIDNPQDLRLSPHHFVETSSHSFEIEEEESSCK</sequence>
<evidence type="ECO:0000313" key="2">
    <source>
        <dbReference type="Proteomes" id="UP001208570"/>
    </source>
</evidence>
<dbReference type="EMBL" id="JAODUP010000096">
    <property type="protein sequence ID" value="KAK2162557.1"/>
    <property type="molecule type" value="Genomic_DNA"/>
</dbReference>
<accession>A0AAD9K0Q5</accession>
<keyword evidence="2" id="KW-1185">Reference proteome</keyword>
<dbReference type="Proteomes" id="UP001208570">
    <property type="component" value="Unassembled WGS sequence"/>
</dbReference>
<comment type="caution">
    <text evidence="1">The sequence shown here is derived from an EMBL/GenBank/DDBJ whole genome shotgun (WGS) entry which is preliminary data.</text>
</comment>
<protein>
    <submittedName>
        <fullName evidence="1">Uncharacterized protein</fullName>
    </submittedName>
</protein>
<proteinExistence type="predicted"/>